<dbReference type="AlphaFoldDB" id="A0A7R8CAR2"/>
<dbReference type="OrthoDB" id="5985572at2759"/>
<organism evidence="2 3">
    <name type="scientific">Lepeophtheirus salmonis</name>
    <name type="common">Salmon louse</name>
    <name type="synonym">Caligus salmonis</name>
    <dbReference type="NCBI Taxonomy" id="72036"/>
    <lineage>
        <taxon>Eukaryota</taxon>
        <taxon>Metazoa</taxon>
        <taxon>Ecdysozoa</taxon>
        <taxon>Arthropoda</taxon>
        <taxon>Crustacea</taxon>
        <taxon>Multicrustacea</taxon>
        <taxon>Hexanauplia</taxon>
        <taxon>Copepoda</taxon>
        <taxon>Siphonostomatoida</taxon>
        <taxon>Caligidae</taxon>
        <taxon>Lepeophtheirus</taxon>
    </lineage>
</organism>
<feature type="compositionally biased region" description="Basic and acidic residues" evidence="1">
    <location>
        <begin position="22"/>
        <end position="31"/>
    </location>
</feature>
<feature type="region of interest" description="Disordered" evidence="1">
    <location>
        <begin position="1"/>
        <end position="67"/>
    </location>
</feature>
<feature type="compositionally biased region" description="Polar residues" evidence="1">
    <location>
        <begin position="32"/>
        <end position="43"/>
    </location>
</feature>
<proteinExistence type="predicted"/>
<reference evidence="2" key="1">
    <citation type="submission" date="2021-02" db="EMBL/GenBank/DDBJ databases">
        <authorList>
            <person name="Bekaert M."/>
        </authorList>
    </citation>
    <scope>NUCLEOTIDE SEQUENCE</scope>
    <source>
        <strain evidence="2">IoA-00</strain>
    </source>
</reference>
<gene>
    <name evidence="2" type="ORF">LSAA_412</name>
</gene>
<name>A0A7R8CAR2_LEPSM</name>
<dbReference type="Proteomes" id="UP000675881">
    <property type="component" value="Chromosome 1"/>
</dbReference>
<dbReference type="EMBL" id="HG994580">
    <property type="protein sequence ID" value="CAF2753721.1"/>
    <property type="molecule type" value="Genomic_DNA"/>
</dbReference>
<sequence length="189" mass="21709">MAKRETTLTRKKLTSQSLSHPPIKEYAEIHTSHQYAVSENGQYDSPEDDLDDQRRIRSTPTPSEKVSRWHRDIFLVSSPTDGEDGSTTNGNNVNKYKESPASHANHPRQCLCQSCMEEYGTYKLYNKILQNKEESEKKVLRQEGRLDLSETESMGRKLYTVKRRVGSAMSVRKLIDLLAVQGNLFRFNV</sequence>
<evidence type="ECO:0000313" key="2">
    <source>
        <dbReference type="EMBL" id="CAF2753721.1"/>
    </source>
</evidence>
<accession>A0A7R8CAR2</accession>
<keyword evidence="3" id="KW-1185">Reference proteome</keyword>
<evidence type="ECO:0000256" key="1">
    <source>
        <dbReference type="SAM" id="MobiDB-lite"/>
    </source>
</evidence>
<evidence type="ECO:0000313" key="3">
    <source>
        <dbReference type="Proteomes" id="UP000675881"/>
    </source>
</evidence>
<protein>
    <submittedName>
        <fullName evidence="2">(salmon louse) hypothetical protein</fullName>
    </submittedName>
</protein>